<dbReference type="CDD" id="cd00037">
    <property type="entry name" value="CLECT"/>
    <property type="match status" value="1"/>
</dbReference>
<dbReference type="Gene3D" id="3.10.100.10">
    <property type="entry name" value="Mannose-Binding Protein A, subunit A"/>
    <property type="match status" value="1"/>
</dbReference>
<keyword evidence="3" id="KW-1185">Reference proteome</keyword>
<evidence type="ECO:0000313" key="2">
    <source>
        <dbReference type="EMBL" id="KAJ9597356.1"/>
    </source>
</evidence>
<dbReference type="PANTHER" id="PTHR22803">
    <property type="entry name" value="MANNOSE, PHOSPHOLIPASE, LECTIN RECEPTOR RELATED"/>
    <property type="match status" value="1"/>
</dbReference>
<feature type="domain" description="C-type lectin" evidence="1">
    <location>
        <begin position="11"/>
        <end position="149"/>
    </location>
</feature>
<gene>
    <name evidence="2" type="ORF">L9F63_011796</name>
</gene>
<organism evidence="2 3">
    <name type="scientific">Diploptera punctata</name>
    <name type="common">Pacific beetle cockroach</name>
    <dbReference type="NCBI Taxonomy" id="6984"/>
    <lineage>
        <taxon>Eukaryota</taxon>
        <taxon>Metazoa</taxon>
        <taxon>Ecdysozoa</taxon>
        <taxon>Arthropoda</taxon>
        <taxon>Hexapoda</taxon>
        <taxon>Insecta</taxon>
        <taxon>Pterygota</taxon>
        <taxon>Neoptera</taxon>
        <taxon>Polyneoptera</taxon>
        <taxon>Dictyoptera</taxon>
        <taxon>Blattodea</taxon>
        <taxon>Blaberoidea</taxon>
        <taxon>Blaberidae</taxon>
        <taxon>Diplopterinae</taxon>
        <taxon>Diploptera</taxon>
    </lineage>
</organism>
<accession>A0AAD8EP77</accession>
<sequence length="154" mass="17199">MECADDRLQMFNGSCYLFVSYPEVTWHTAQQICQGMKAELASIHSIEEENFVTANIRDSTEYSTSAIYWLGGQLVAKSIDHWEWVDGSPLTFSAWLPGQMSAEIEVNDALSYTPMCLGIQWMPSPTPALPSGLYWQSQRCNAVGGYVCKRGNQG</sequence>
<reference evidence="2" key="1">
    <citation type="journal article" date="2023" name="IScience">
        <title>Live-bearing cockroach genome reveals convergent evolutionary mechanisms linked to viviparity in insects and beyond.</title>
        <authorList>
            <person name="Fouks B."/>
            <person name="Harrison M.C."/>
            <person name="Mikhailova A.A."/>
            <person name="Marchal E."/>
            <person name="English S."/>
            <person name="Carruthers M."/>
            <person name="Jennings E.C."/>
            <person name="Chiamaka E.L."/>
            <person name="Frigard R.A."/>
            <person name="Pippel M."/>
            <person name="Attardo G.M."/>
            <person name="Benoit J.B."/>
            <person name="Bornberg-Bauer E."/>
            <person name="Tobe S.S."/>
        </authorList>
    </citation>
    <scope>NUCLEOTIDE SEQUENCE</scope>
    <source>
        <strain evidence="2">Stay&amp;Tobe</strain>
    </source>
</reference>
<comment type="caution">
    <text evidence="2">The sequence shown here is derived from an EMBL/GenBank/DDBJ whole genome shotgun (WGS) entry which is preliminary data.</text>
</comment>
<dbReference type="SUPFAM" id="SSF56436">
    <property type="entry name" value="C-type lectin-like"/>
    <property type="match status" value="1"/>
</dbReference>
<dbReference type="PROSITE" id="PS50041">
    <property type="entry name" value="C_TYPE_LECTIN_2"/>
    <property type="match status" value="1"/>
</dbReference>
<proteinExistence type="predicted"/>
<name>A0AAD8EP77_DIPPU</name>
<dbReference type="SMART" id="SM00034">
    <property type="entry name" value="CLECT"/>
    <property type="match status" value="1"/>
</dbReference>
<dbReference type="Proteomes" id="UP001233999">
    <property type="component" value="Unassembled WGS sequence"/>
</dbReference>
<dbReference type="EMBL" id="JASPKZ010001616">
    <property type="protein sequence ID" value="KAJ9597356.1"/>
    <property type="molecule type" value="Genomic_DNA"/>
</dbReference>
<dbReference type="AlphaFoldDB" id="A0AAD8EP77"/>
<protein>
    <recommendedName>
        <fullName evidence="1">C-type lectin domain-containing protein</fullName>
    </recommendedName>
</protein>
<dbReference type="Pfam" id="PF00059">
    <property type="entry name" value="Lectin_C"/>
    <property type="match status" value="1"/>
</dbReference>
<evidence type="ECO:0000313" key="3">
    <source>
        <dbReference type="Proteomes" id="UP001233999"/>
    </source>
</evidence>
<dbReference type="InterPro" id="IPR016187">
    <property type="entry name" value="CTDL_fold"/>
</dbReference>
<reference evidence="2" key="2">
    <citation type="submission" date="2023-05" db="EMBL/GenBank/DDBJ databases">
        <authorList>
            <person name="Fouks B."/>
        </authorList>
    </citation>
    <scope>NUCLEOTIDE SEQUENCE</scope>
    <source>
        <strain evidence="2">Stay&amp;Tobe</strain>
        <tissue evidence="2">Testes</tissue>
    </source>
</reference>
<dbReference type="InterPro" id="IPR016186">
    <property type="entry name" value="C-type_lectin-like/link_sf"/>
</dbReference>
<evidence type="ECO:0000259" key="1">
    <source>
        <dbReference type="PROSITE" id="PS50041"/>
    </source>
</evidence>
<dbReference type="InterPro" id="IPR001304">
    <property type="entry name" value="C-type_lectin-like"/>
</dbReference>
<dbReference type="InterPro" id="IPR050111">
    <property type="entry name" value="C-type_lectin/snaclec_domain"/>
</dbReference>